<feature type="compositionally biased region" description="Polar residues" evidence="1">
    <location>
        <begin position="80"/>
        <end position="98"/>
    </location>
</feature>
<feature type="region of interest" description="Disordered" evidence="1">
    <location>
        <begin position="1"/>
        <end position="55"/>
    </location>
</feature>
<dbReference type="Proteomes" id="UP000193560">
    <property type="component" value="Unassembled WGS sequence"/>
</dbReference>
<feature type="compositionally biased region" description="Polar residues" evidence="1">
    <location>
        <begin position="347"/>
        <end position="359"/>
    </location>
</feature>
<feature type="region of interest" description="Disordered" evidence="1">
    <location>
        <begin position="593"/>
        <end position="645"/>
    </location>
</feature>
<feature type="compositionally biased region" description="Polar residues" evidence="1">
    <location>
        <begin position="262"/>
        <end position="276"/>
    </location>
</feature>
<dbReference type="OrthoDB" id="10687537at2759"/>
<feature type="compositionally biased region" description="Basic and acidic residues" evidence="1">
    <location>
        <begin position="154"/>
        <end position="208"/>
    </location>
</feature>
<evidence type="ECO:0000256" key="1">
    <source>
        <dbReference type="SAM" id="MobiDB-lite"/>
    </source>
</evidence>
<feature type="compositionally biased region" description="Polar residues" evidence="1">
    <location>
        <begin position="306"/>
        <end position="331"/>
    </location>
</feature>
<feature type="compositionally biased region" description="Low complexity" evidence="1">
    <location>
        <begin position="385"/>
        <end position="406"/>
    </location>
</feature>
<feature type="compositionally biased region" description="Polar residues" evidence="1">
    <location>
        <begin position="46"/>
        <end position="55"/>
    </location>
</feature>
<dbReference type="AlphaFoldDB" id="A0A1X2IT36"/>
<proteinExistence type="predicted"/>
<reference evidence="2 3" key="1">
    <citation type="submission" date="2016-07" db="EMBL/GenBank/DDBJ databases">
        <title>Pervasive Adenine N6-methylation of Active Genes in Fungi.</title>
        <authorList>
            <consortium name="DOE Joint Genome Institute"/>
            <person name="Mondo S.J."/>
            <person name="Dannebaum R.O."/>
            <person name="Kuo R.C."/>
            <person name="Labutti K."/>
            <person name="Haridas S."/>
            <person name="Kuo A."/>
            <person name="Salamov A."/>
            <person name="Ahrendt S.R."/>
            <person name="Lipzen A."/>
            <person name="Sullivan W."/>
            <person name="Andreopoulos W.B."/>
            <person name="Clum A."/>
            <person name="Lindquist E."/>
            <person name="Daum C."/>
            <person name="Ramamoorthy G.K."/>
            <person name="Gryganskyi A."/>
            <person name="Culley D."/>
            <person name="Magnuson J.K."/>
            <person name="James T.Y."/>
            <person name="O'Malley M.A."/>
            <person name="Stajich J.E."/>
            <person name="Spatafora J.W."/>
            <person name="Visel A."/>
            <person name="Grigoriev I.V."/>
        </authorList>
    </citation>
    <scope>NUCLEOTIDE SEQUENCE [LARGE SCALE GENOMIC DNA]</scope>
    <source>
        <strain evidence="2 3">NRRL 1336</strain>
    </source>
</reference>
<accession>A0A1X2IT36</accession>
<evidence type="ECO:0000313" key="2">
    <source>
        <dbReference type="EMBL" id="ORZ21706.1"/>
    </source>
</evidence>
<keyword evidence="3" id="KW-1185">Reference proteome</keyword>
<feature type="compositionally biased region" description="Polar residues" evidence="1">
    <location>
        <begin position="525"/>
        <end position="536"/>
    </location>
</feature>
<feature type="compositionally biased region" description="Low complexity" evidence="1">
    <location>
        <begin position="506"/>
        <end position="524"/>
    </location>
</feature>
<feature type="compositionally biased region" description="Polar residues" evidence="1">
    <location>
        <begin position="20"/>
        <end position="36"/>
    </location>
</feature>
<feature type="compositionally biased region" description="Low complexity" evidence="1">
    <location>
        <begin position="213"/>
        <end position="232"/>
    </location>
</feature>
<feature type="compositionally biased region" description="Polar residues" evidence="1">
    <location>
        <begin position="469"/>
        <end position="503"/>
    </location>
</feature>
<name>A0A1X2IT36_9FUNG</name>
<feature type="compositionally biased region" description="Basic and acidic residues" evidence="1">
    <location>
        <begin position="240"/>
        <end position="252"/>
    </location>
</feature>
<feature type="region of interest" description="Disordered" evidence="1">
    <location>
        <begin position="467"/>
        <end position="579"/>
    </location>
</feature>
<feature type="region of interest" description="Disordered" evidence="1">
    <location>
        <begin position="67"/>
        <end position="406"/>
    </location>
</feature>
<protein>
    <submittedName>
        <fullName evidence="2">Uncharacterized protein</fullName>
    </submittedName>
</protein>
<feature type="compositionally biased region" description="Basic and acidic residues" evidence="1">
    <location>
        <begin position="1"/>
        <end position="11"/>
    </location>
</feature>
<feature type="compositionally biased region" description="Polar residues" evidence="1">
    <location>
        <begin position="119"/>
        <end position="133"/>
    </location>
</feature>
<evidence type="ECO:0000313" key="3">
    <source>
        <dbReference type="Proteomes" id="UP000193560"/>
    </source>
</evidence>
<feature type="compositionally biased region" description="Basic and acidic residues" evidence="1">
    <location>
        <begin position="67"/>
        <end position="79"/>
    </location>
</feature>
<feature type="compositionally biased region" description="Polar residues" evidence="1">
    <location>
        <begin position="621"/>
        <end position="630"/>
    </location>
</feature>
<gene>
    <name evidence="2" type="ORF">BCR42DRAFT_197823</name>
</gene>
<organism evidence="2 3">
    <name type="scientific">Absidia repens</name>
    <dbReference type="NCBI Taxonomy" id="90262"/>
    <lineage>
        <taxon>Eukaryota</taxon>
        <taxon>Fungi</taxon>
        <taxon>Fungi incertae sedis</taxon>
        <taxon>Mucoromycota</taxon>
        <taxon>Mucoromycotina</taxon>
        <taxon>Mucoromycetes</taxon>
        <taxon>Mucorales</taxon>
        <taxon>Cunninghamellaceae</taxon>
        <taxon>Absidia</taxon>
    </lineage>
</organism>
<comment type="caution">
    <text evidence="2">The sequence shown here is derived from an EMBL/GenBank/DDBJ whole genome shotgun (WGS) entry which is preliminary data.</text>
</comment>
<feature type="compositionally biased region" description="Polar residues" evidence="1">
    <location>
        <begin position="375"/>
        <end position="384"/>
    </location>
</feature>
<dbReference type="EMBL" id="MCGE01000005">
    <property type="protein sequence ID" value="ORZ21706.1"/>
    <property type="molecule type" value="Genomic_DNA"/>
</dbReference>
<sequence length="804" mass="89087">MARDAKQEPRKTVWRGISVKTDNQPTSNSANKSGRASISWERPLSPLSQPEHNSGIKTIHGIQKLDEKSQSWQDLDERQASSTISPTVAVSPTNSTAVSSTKSSSKSSKHKKEKLANLGSLTKTPEPTSSASQKKNDGKVGRSLTLGSLTKPNDQNDVRAQKERERKERKDMEKQARKERKDQEKLEKKRKEQQKKELKLLKEVERKERKSRTSSFLFSRSSKSSAPSSIAIDTASNSTTEDKPKSPLERRSLLSFGRHSLASLTSKPSNASTTEIVTPEPPLGMSNDVTTGADSSSDEFMDFVDSQMSIHSDKSSTLSISIPQQKTTHPHPQNSPSSPTPLPTQQVEPTSQSRLQARTSKLADHMQQQAHRHSSPYSTNHGNDSSTSSITSSNSKTSNSTTPINTNHSMLYILNSLQDAGRDIEDDDLLDDHMANKMEESQQQNQTSNVYQSNVCQVHPQLDQHIQPPASTYTERPCQIQQSGTNRLLSSQQHLPGSSTDPLPTSPTISHCSSTSSSSYDTVSQAGTLYSPSIHESQQQQQSDHHWERSSPTGTTDISEYGDTNMKKAPNSPIPGPITVEATNKVEQHGGVLLDSSTDDNIEEDRCSTISDNSDGHQVDMNEQQNQSKNHSVESKETSNPSSHVPIDEIKLAHDYGESPELHITGKDQAKTNNELSPTTNHSTAVCDTVDDLQLTDDKGTDNIDDDEHDNTTQLAGNGEHKCDDMLLAIQHSVDVCDGQPEVMENIQHSVEDNDEHDDVARAPSLRIFYYQRKHHQSIYWRPVLHNSYRGPRRILLTMNQLNL</sequence>